<name>A0ABC8Z4E6_9POAL</name>
<feature type="transmembrane region" description="Helical" evidence="8">
    <location>
        <begin position="18"/>
        <end position="37"/>
    </location>
</feature>
<keyword evidence="4 8" id="KW-1003">Cell membrane</keyword>
<keyword evidence="11" id="KW-1185">Reference proteome</keyword>
<evidence type="ECO:0000256" key="7">
    <source>
        <dbReference type="ARBA" id="ARBA00023136"/>
    </source>
</evidence>
<gene>
    <name evidence="10" type="ORF">URODEC1_LOCUS41358</name>
</gene>
<feature type="domain" description="Casparian strip membrane protein" evidence="9">
    <location>
        <begin position="7"/>
        <end position="140"/>
    </location>
</feature>
<organism evidence="10 11">
    <name type="scientific">Urochloa decumbens</name>
    <dbReference type="NCBI Taxonomy" id="240449"/>
    <lineage>
        <taxon>Eukaryota</taxon>
        <taxon>Viridiplantae</taxon>
        <taxon>Streptophyta</taxon>
        <taxon>Embryophyta</taxon>
        <taxon>Tracheophyta</taxon>
        <taxon>Spermatophyta</taxon>
        <taxon>Magnoliopsida</taxon>
        <taxon>Liliopsida</taxon>
        <taxon>Poales</taxon>
        <taxon>Poaceae</taxon>
        <taxon>PACMAD clade</taxon>
        <taxon>Panicoideae</taxon>
        <taxon>Panicodae</taxon>
        <taxon>Paniceae</taxon>
        <taxon>Melinidinae</taxon>
        <taxon>Urochloa</taxon>
    </lineage>
</organism>
<evidence type="ECO:0000256" key="8">
    <source>
        <dbReference type="RuleBase" id="RU361233"/>
    </source>
</evidence>
<evidence type="ECO:0000256" key="3">
    <source>
        <dbReference type="ARBA" id="ARBA00011489"/>
    </source>
</evidence>
<dbReference type="InterPro" id="IPR045009">
    <property type="entry name" value="CASPL-5"/>
</dbReference>
<evidence type="ECO:0000256" key="4">
    <source>
        <dbReference type="ARBA" id="ARBA00022475"/>
    </source>
</evidence>
<feature type="transmembrane region" description="Helical" evidence="8">
    <location>
        <begin position="130"/>
        <end position="157"/>
    </location>
</feature>
<protein>
    <recommendedName>
        <fullName evidence="8">CASP-like protein</fullName>
    </recommendedName>
</protein>
<dbReference type="EMBL" id="OZ075128">
    <property type="protein sequence ID" value="CAL4955320.1"/>
    <property type="molecule type" value="Genomic_DNA"/>
</dbReference>
<evidence type="ECO:0000256" key="5">
    <source>
        <dbReference type="ARBA" id="ARBA00022692"/>
    </source>
</evidence>
<keyword evidence="6 8" id="KW-1133">Transmembrane helix</keyword>
<evidence type="ECO:0000256" key="1">
    <source>
        <dbReference type="ARBA" id="ARBA00004651"/>
    </source>
</evidence>
<evidence type="ECO:0000313" key="11">
    <source>
        <dbReference type="Proteomes" id="UP001497457"/>
    </source>
</evidence>
<dbReference type="PANTHER" id="PTHR32021">
    <property type="entry name" value="CASP-LIKE PROTEIN 5B3"/>
    <property type="match status" value="1"/>
</dbReference>
<evidence type="ECO:0000256" key="6">
    <source>
        <dbReference type="ARBA" id="ARBA00022989"/>
    </source>
</evidence>
<evidence type="ECO:0000256" key="2">
    <source>
        <dbReference type="ARBA" id="ARBA00007651"/>
    </source>
</evidence>
<comment type="similarity">
    <text evidence="2 8">Belongs to the Casparian strip membrane proteins (CASP) family.</text>
</comment>
<evidence type="ECO:0000313" key="10">
    <source>
        <dbReference type="EMBL" id="CAL4955320.1"/>
    </source>
</evidence>
<dbReference type="Proteomes" id="UP001497457">
    <property type="component" value="Chromosome 18b"/>
</dbReference>
<dbReference type="AlphaFoldDB" id="A0ABC8Z4E6"/>
<feature type="transmembrane region" description="Helical" evidence="8">
    <location>
        <begin position="44"/>
        <end position="68"/>
    </location>
</feature>
<comment type="subcellular location">
    <subcellularLocation>
        <location evidence="1 8">Cell membrane</location>
        <topology evidence="1 8">Multi-pass membrane protein</topology>
    </subcellularLocation>
</comment>
<comment type="subunit">
    <text evidence="3 8">Homodimer and heterodimers.</text>
</comment>
<reference evidence="11" key="1">
    <citation type="submission" date="2024-06" db="EMBL/GenBank/DDBJ databases">
        <authorList>
            <person name="Ryan C."/>
        </authorList>
    </citation>
    <scope>NUCLEOTIDE SEQUENCE [LARGE SCALE GENOMIC DNA]</scope>
</reference>
<evidence type="ECO:0000259" key="9">
    <source>
        <dbReference type="Pfam" id="PF04535"/>
    </source>
</evidence>
<accession>A0ABC8Z4E6</accession>
<dbReference type="PANTHER" id="PTHR32021:SF51">
    <property type="entry name" value="CASP-LIKE PROTEIN 5B3"/>
    <property type="match status" value="1"/>
</dbReference>
<feature type="transmembrane region" description="Helical" evidence="8">
    <location>
        <begin position="88"/>
        <end position="109"/>
    </location>
</feature>
<dbReference type="InterPro" id="IPR006702">
    <property type="entry name" value="CASP_dom"/>
</dbReference>
<sequence length="159" mass="17350">MKDIAGSPGTWSGLALRASQFVCAAGSLVAMGSALGFTNYSAFCFMALSMCLQLIWSFILACIDIHSLKTNWDLHNTRHVWKYIIGDWVVAIASMAATSSSAGVAILLVRDTQFCRVHDEQLVACSRYKFSVILAFMAWSFIAASAGSTFWLLVSIIHV</sequence>
<reference evidence="10 11" key="2">
    <citation type="submission" date="2024-10" db="EMBL/GenBank/DDBJ databases">
        <authorList>
            <person name="Ryan C."/>
        </authorList>
    </citation>
    <scope>NUCLEOTIDE SEQUENCE [LARGE SCALE GENOMIC DNA]</scope>
</reference>
<dbReference type="GO" id="GO:0005886">
    <property type="term" value="C:plasma membrane"/>
    <property type="evidence" value="ECO:0007669"/>
    <property type="project" value="UniProtKB-SubCell"/>
</dbReference>
<proteinExistence type="inferred from homology"/>
<keyword evidence="7 8" id="KW-0472">Membrane</keyword>
<keyword evidence="5 8" id="KW-0812">Transmembrane</keyword>
<dbReference type="Pfam" id="PF04535">
    <property type="entry name" value="CASP_dom"/>
    <property type="match status" value="1"/>
</dbReference>